<dbReference type="EMBL" id="LAZR01001307">
    <property type="protein sequence ID" value="KKN46876.1"/>
    <property type="molecule type" value="Genomic_DNA"/>
</dbReference>
<protein>
    <submittedName>
        <fullName evidence="1">Uncharacterized protein</fullName>
    </submittedName>
</protein>
<sequence>MILAAALLAAGAALAFSGPARGEQTVCDLRHKVVEHLASKYGEAVSAWGVSSAGALVEVFENPETGTWTITVTAPGGTACLVGAGDGWRHKTAPVPPPRRDMAL</sequence>
<comment type="caution">
    <text evidence="1">The sequence shown here is derived from an EMBL/GenBank/DDBJ whole genome shotgun (WGS) entry which is preliminary data.</text>
</comment>
<organism evidence="1">
    <name type="scientific">marine sediment metagenome</name>
    <dbReference type="NCBI Taxonomy" id="412755"/>
    <lineage>
        <taxon>unclassified sequences</taxon>
        <taxon>metagenomes</taxon>
        <taxon>ecological metagenomes</taxon>
    </lineage>
</organism>
<dbReference type="AlphaFoldDB" id="A0A0F9TD29"/>
<proteinExistence type="predicted"/>
<reference evidence="1" key="1">
    <citation type="journal article" date="2015" name="Nature">
        <title>Complex archaea that bridge the gap between prokaryotes and eukaryotes.</title>
        <authorList>
            <person name="Spang A."/>
            <person name="Saw J.H."/>
            <person name="Jorgensen S.L."/>
            <person name="Zaremba-Niedzwiedzka K."/>
            <person name="Martijn J."/>
            <person name="Lind A.E."/>
            <person name="van Eijk R."/>
            <person name="Schleper C."/>
            <person name="Guy L."/>
            <person name="Ettema T.J."/>
        </authorList>
    </citation>
    <scope>NUCLEOTIDE SEQUENCE</scope>
</reference>
<accession>A0A0F9TD29</accession>
<evidence type="ECO:0000313" key="1">
    <source>
        <dbReference type="EMBL" id="KKN46876.1"/>
    </source>
</evidence>
<name>A0A0F9TD29_9ZZZZ</name>
<gene>
    <name evidence="1" type="ORF">LCGC14_0668430</name>
</gene>